<comment type="caution">
    <text evidence="9">The sequence shown here is derived from an EMBL/GenBank/DDBJ whole genome shotgun (WGS) entry which is preliminary data.</text>
</comment>
<dbReference type="Pfam" id="PF00275">
    <property type="entry name" value="EPSP_synthase"/>
    <property type="match status" value="1"/>
</dbReference>
<dbReference type="Proteomes" id="UP000451471">
    <property type="component" value="Unassembled WGS sequence"/>
</dbReference>
<protein>
    <recommendedName>
        <fullName evidence="7">3-phosphoshikimate 1-carboxyvinyltransferase</fullName>
        <ecNumber evidence="7">2.5.1.19</ecNumber>
    </recommendedName>
    <alternativeName>
        <fullName evidence="7">5-enolpyruvylshikimate-3-phosphate synthase</fullName>
        <shortName evidence="7">EPSP synthase</shortName>
        <shortName evidence="7">EPSPS</shortName>
    </alternativeName>
</protein>
<comment type="subunit">
    <text evidence="7">Monomer.</text>
</comment>
<keyword evidence="3 7" id="KW-0028">Amino-acid biosynthesis</keyword>
<dbReference type="GO" id="GO:0003866">
    <property type="term" value="F:3-phosphoshikimate 1-carboxyvinyltransferase activity"/>
    <property type="evidence" value="ECO:0007669"/>
    <property type="project" value="UniProtKB-UniRule"/>
</dbReference>
<dbReference type="EMBL" id="WSZK01000030">
    <property type="protein sequence ID" value="MWG36170.1"/>
    <property type="molecule type" value="Genomic_DNA"/>
</dbReference>
<evidence type="ECO:0000313" key="10">
    <source>
        <dbReference type="Proteomes" id="UP000451471"/>
    </source>
</evidence>
<keyword evidence="10" id="KW-1185">Reference proteome</keyword>
<dbReference type="PIRSF" id="PIRSF000505">
    <property type="entry name" value="EPSPS"/>
    <property type="match status" value="1"/>
</dbReference>
<name>A0A6B0GNB5_9EURY</name>
<comment type="caution">
    <text evidence="7">Lacks conserved residue(s) required for the propagation of feature annotation.</text>
</comment>
<feature type="binding site" evidence="7">
    <location>
        <position position="20"/>
    </location>
    <ligand>
        <name>phosphoenolpyruvate</name>
        <dbReference type="ChEBI" id="CHEBI:58702"/>
    </ligand>
</feature>
<comment type="subcellular location">
    <subcellularLocation>
        <location evidence="7">Cytoplasm</location>
    </subcellularLocation>
</comment>
<proteinExistence type="inferred from homology"/>
<evidence type="ECO:0000259" key="8">
    <source>
        <dbReference type="Pfam" id="PF00275"/>
    </source>
</evidence>
<evidence type="ECO:0000256" key="5">
    <source>
        <dbReference type="ARBA" id="ARBA00023141"/>
    </source>
</evidence>
<evidence type="ECO:0000256" key="1">
    <source>
        <dbReference type="ARBA" id="ARBA00004811"/>
    </source>
</evidence>
<dbReference type="PANTHER" id="PTHR21090">
    <property type="entry name" value="AROM/DEHYDROQUINATE SYNTHASE"/>
    <property type="match status" value="1"/>
</dbReference>
<dbReference type="GO" id="GO:0009423">
    <property type="term" value="P:chorismate biosynthetic process"/>
    <property type="evidence" value="ECO:0007669"/>
    <property type="project" value="UniProtKB-UniRule"/>
</dbReference>
<evidence type="ECO:0000313" key="9">
    <source>
        <dbReference type="EMBL" id="MWG36170.1"/>
    </source>
</evidence>
<feature type="binding site" evidence="7">
    <location>
        <position position="191"/>
    </location>
    <ligand>
        <name>3-phosphoshikimate</name>
        <dbReference type="ChEBI" id="CHEBI:145989"/>
    </ligand>
</feature>
<keyword evidence="7" id="KW-0963">Cytoplasm</keyword>
<keyword evidence="4 7" id="KW-0808">Transferase</keyword>
<evidence type="ECO:0000256" key="2">
    <source>
        <dbReference type="ARBA" id="ARBA00009948"/>
    </source>
</evidence>
<dbReference type="SUPFAM" id="SSF55205">
    <property type="entry name" value="EPT/RTPC-like"/>
    <property type="match status" value="1"/>
</dbReference>
<dbReference type="NCBIfam" id="TIGR01356">
    <property type="entry name" value="aroA"/>
    <property type="match status" value="1"/>
</dbReference>
<dbReference type="AlphaFoldDB" id="A0A6B0GNB5"/>
<evidence type="ECO:0000256" key="6">
    <source>
        <dbReference type="ARBA" id="ARBA00044633"/>
    </source>
</evidence>
<dbReference type="UniPathway" id="UPA00053">
    <property type="reaction ID" value="UER00089"/>
</dbReference>
<dbReference type="InterPro" id="IPR006264">
    <property type="entry name" value="EPSP_synthase"/>
</dbReference>
<dbReference type="InterPro" id="IPR023193">
    <property type="entry name" value="EPSP_synthase_CS"/>
</dbReference>
<evidence type="ECO:0000256" key="3">
    <source>
        <dbReference type="ARBA" id="ARBA00022605"/>
    </source>
</evidence>
<feature type="binding site" evidence="7">
    <location>
        <position position="165"/>
    </location>
    <ligand>
        <name>phosphoenolpyruvate</name>
        <dbReference type="ChEBI" id="CHEBI:58702"/>
    </ligand>
</feature>
<feature type="binding site" evidence="7">
    <location>
        <position position="335"/>
    </location>
    <ligand>
        <name>3-phosphoshikimate</name>
        <dbReference type="ChEBI" id="CHEBI:145989"/>
    </ligand>
</feature>
<dbReference type="GO" id="GO:0008652">
    <property type="term" value="P:amino acid biosynthetic process"/>
    <property type="evidence" value="ECO:0007669"/>
    <property type="project" value="UniProtKB-KW"/>
</dbReference>
<dbReference type="PANTHER" id="PTHR21090:SF5">
    <property type="entry name" value="PENTAFUNCTIONAL AROM POLYPEPTIDE"/>
    <property type="match status" value="1"/>
</dbReference>
<dbReference type="InterPro" id="IPR036968">
    <property type="entry name" value="Enolpyruvate_Tfrase_sf"/>
</dbReference>
<dbReference type="CDD" id="cd01556">
    <property type="entry name" value="EPSP_synthase"/>
    <property type="match status" value="1"/>
</dbReference>
<feature type="binding site" evidence="7">
    <location>
        <position position="25"/>
    </location>
    <ligand>
        <name>3-phosphoshikimate</name>
        <dbReference type="ChEBI" id="CHEBI:145989"/>
    </ligand>
</feature>
<evidence type="ECO:0000256" key="7">
    <source>
        <dbReference type="HAMAP-Rule" id="MF_00210"/>
    </source>
</evidence>
<comment type="pathway">
    <text evidence="1">Metabolic intermediate biosynthesis; chorismate biosynthesis; chorismate from D-erythrose 4-phosphate and phosphoenolpyruvate: step 6/7.</text>
</comment>
<dbReference type="Gene3D" id="3.65.10.10">
    <property type="entry name" value="Enolpyruvate transferase domain"/>
    <property type="match status" value="2"/>
</dbReference>
<feature type="binding site" evidence="7">
    <location>
        <position position="339"/>
    </location>
    <ligand>
        <name>phosphoenolpyruvate</name>
        <dbReference type="ChEBI" id="CHEBI:58702"/>
    </ligand>
</feature>
<organism evidence="9 10">
    <name type="scientific">Halomarina oriensis</name>
    <dbReference type="NCBI Taxonomy" id="671145"/>
    <lineage>
        <taxon>Archaea</taxon>
        <taxon>Methanobacteriati</taxon>
        <taxon>Methanobacteriota</taxon>
        <taxon>Stenosarchaea group</taxon>
        <taxon>Halobacteria</taxon>
        <taxon>Halobacteriales</taxon>
        <taxon>Natronomonadaceae</taxon>
        <taxon>Halomarina</taxon>
    </lineage>
</organism>
<dbReference type="OrthoDB" id="43788at2157"/>
<dbReference type="GO" id="GO:0005737">
    <property type="term" value="C:cytoplasm"/>
    <property type="evidence" value="ECO:0007669"/>
    <property type="project" value="UniProtKB-SubCell"/>
</dbReference>
<feature type="binding site" evidence="7">
    <location>
        <position position="382"/>
    </location>
    <ligand>
        <name>phosphoenolpyruvate</name>
        <dbReference type="ChEBI" id="CHEBI:58702"/>
    </ligand>
</feature>
<feature type="binding site" evidence="7">
    <location>
        <position position="308"/>
    </location>
    <ligand>
        <name>3-phosphoshikimate</name>
        <dbReference type="ChEBI" id="CHEBI:145989"/>
    </ligand>
</feature>
<feature type="binding site" evidence="7">
    <location>
        <position position="163"/>
    </location>
    <ligand>
        <name>3-phosphoshikimate</name>
        <dbReference type="ChEBI" id="CHEBI:145989"/>
    </ligand>
</feature>
<dbReference type="PROSITE" id="PS00104">
    <property type="entry name" value="EPSP_SYNTHASE_1"/>
    <property type="match status" value="1"/>
</dbReference>
<dbReference type="RefSeq" id="WP_158205823.1">
    <property type="nucleotide sequence ID" value="NZ_WSZK01000030.1"/>
</dbReference>
<dbReference type="PROSITE" id="PS00885">
    <property type="entry name" value="EPSP_SYNTHASE_2"/>
    <property type="match status" value="1"/>
</dbReference>
<comment type="function">
    <text evidence="7">Catalyzes the transfer of the enolpyruvyl moiety of phosphoenolpyruvate (PEP) to the 5-hydroxyl of shikimate-3-phosphate (S3P) to produce enolpyruvyl shikimate-3-phosphate and inorganic phosphate.</text>
</comment>
<feature type="domain" description="Enolpyruvate transferase" evidence="8">
    <location>
        <begin position="8"/>
        <end position="417"/>
    </location>
</feature>
<feature type="binding site" evidence="7">
    <location>
        <position position="20"/>
    </location>
    <ligand>
        <name>3-phosphoshikimate</name>
        <dbReference type="ChEBI" id="CHEBI:145989"/>
    </ligand>
</feature>
<feature type="binding site" evidence="7">
    <location>
        <position position="90"/>
    </location>
    <ligand>
        <name>phosphoenolpyruvate</name>
        <dbReference type="ChEBI" id="CHEBI:58702"/>
    </ligand>
</feature>
<dbReference type="EC" id="2.5.1.19" evidence="7"/>
<feature type="binding site" evidence="7">
    <location>
        <position position="21"/>
    </location>
    <ligand>
        <name>3-phosphoshikimate</name>
        <dbReference type="ChEBI" id="CHEBI:145989"/>
    </ligand>
</feature>
<dbReference type="InterPro" id="IPR001986">
    <property type="entry name" value="Enolpyruvate_Tfrase_dom"/>
</dbReference>
<feature type="binding site" evidence="7">
    <location>
        <position position="164"/>
    </location>
    <ligand>
        <name>3-phosphoshikimate</name>
        <dbReference type="ChEBI" id="CHEBI:145989"/>
    </ligand>
</feature>
<comment type="catalytic activity">
    <reaction evidence="6">
        <text>3-phosphoshikimate + phosphoenolpyruvate = 5-O-(1-carboxyvinyl)-3-phosphoshikimate + phosphate</text>
        <dbReference type="Rhea" id="RHEA:21256"/>
        <dbReference type="ChEBI" id="CHEBI:43474"/>
        <dbReference type="ChEBI" id="CHEBI:57701"/>
        <dbReference type="ChEBI" id="CHEBI:58702"/>
        <dbReference type="ChEBI" id="CHEBI:145989"/>
        <dbReference type="EC" id="2.5.1.19"/>
    </reaction>
    <physiologicalReaction direction="left-to-right" evidence="6">
        <dbReference type="Rhea" id="RHEA:21257"/>
    </physiologicalReaction>
</comment>
<evidence type="ECO:0000256" key="4">
    <source>
        <dbReference type="ARBA" id="ARBA00022679"/>
    </source>
</evidence>
<comment type="similarity">
    <text evidence="2 7">Belongs to the EPSP synthase family.</text>
</comment>
<dbReference type="GO" id="GO:0009073">
    <property type="term" value="P:aromatic amino acid family biosynthetic process"/>
    <property type="evidence" value="ECO:0007669"/>
    <property type="project" value="UniProtKB-KW"/>
</dbReference>
<dbReference type="HAMAP" id="MF_00210">
    <property type="entry name" value="EPSP_synth"/>
    <property type="match status" value="1"/>
</dbReference>
<feature type="binding site" evidence="7">
    <location>
        <position position="118"/>
    </location>
    <ligand>
        <name>phosphoenolpyruvate</name>
        <dbReference type="ChEBI" id="CHEBI:58702"/>
    </ligand>
</feature>
<keyword evidence="5 7" id="KW-0057">Aromatic amino acid biosynthesis</keyword>
<feature type="active site" description="Proton acceptor" evidence="7">
    <location>
        <position position="308"/>
    </location>
</feature>
<accession>A0A6B0GNB5</accession>
<feature type="binding site" evidence="7">
    <location>
        <position position="165"/>
    </location>
    <ligand>
        <name>3-phosphoshikimate</name>
        <dbReference type="ChEBI" id="CHEBI:145989"/>
    </ligand>
</feature>
<reference evidence="9 10" key="1">
    <citation type="submission" date="2019-12" db="EMBL/GenBank/DDBJ databases">
        <title>Halocatena pleomorpha gen. nov. sp. nov., an extremely halophilic archaeon of family Halobacteriaceae isolated from saltpan soil.</title>
        <authorList>
            <person name="Pal Y."/>
            <person name="Verma A."/>
            <person name="Krishnamurthi S."/>
            <person name="Kumar P."/>
        </authorList>
    </citation>
    <scope>NUCLEOTIDE SEQUENCE [LARGE SCALE GENOMIC DNA]</scope>
    <source>
        <strain evidence="9 10">JCM 16495</strain>
    </source>
</reference>
<gene>
    <name evidence="7 9" type="primary">aroA</name>
    <name evidence="9" type="ORF">GQS65_17040</name>
</gene>
<dbReference type="InterPro" id="IPR013792">
    <property type="entry name" value="RNA3'P_cycl/enolpyr_Trfase_a/b"/>
</dbReference>
<sequence>MDLRLSPSLLSGTARAPPSKSYTHRAILAAGYAAGATVERPLLSADTRATMRAVEAYGGTVTEDGDDRHVEGFDGRPDVPEDVVDCANSGTTMRLTTGTAALGDGLTVLTGDDSLRSRPQGPLLAAIADLGGRAESTRDNGQAPLVVGGAIDGGRVSIPGDVSSQYITALLMAGAATSEGIRIDLETELKSAPYVDITRELLADFGVDTEQTDAGFEVAGGQSYTRDDPYTVPGDFSSISYLLAMGVLAAPDGLRIEGAVPSAQGDTAIVDVVERMGGDVAWDRDAGVIEASRSALSGVEVSVADTPDLLPTIATLGAVADGDTHITDAEHVRYKETDRVSAMATELGKMGVETTEERDSLTVHGGESDLTGATVDGYHDHRIVMSLAVAALVADGETTVRGAEHVDVSFPDFFDVLDELGAAPTRVE</sequence>